<protein>
    <submittedName>
        <fullName evidence="2">Uncharacterized protein</fullName>
    </submittedName>
</protein>
<sequence>MKPLSFLPAQKTQEGEYEENSVATSLKLPHQYEKNLLSGFSCKPKTQDTHNSRYNTKRDDVEEVSTKLTLSSCAFQTKPMANKLKPCQTLVASATNPEDGDDEDVSTELTLSCGFQTKPMANKRKSCVTLAASATNPESWFCSWKRKVTTTSTNAPWIIKKRLTESDLGSIESALGAKQILSKKPYFASSSEPTALERLRAGKGHAC</sequence>
<feature type="region of interest" description="Disordered" evidence="1">
    <location>
        <begin position="1"/>
        <end position="22"/>
    </location>
</feature>
<reference evidence="2" key="1">
    <citation type="submission" date="2018-02" db="EMBL/GenBank/DDBJ databases">
        <authorList>
            <person name="Cohen D.B."/>
            <person name="Kent A.D."/>
        </authorList>
    </citation>
    <scope>NUCLEOTIDE SEQUENCE</scope>
</reference>
<gene>
    <name evidence="2" type="ORF">FSB_LOCUS19135</name>
</gene>
<dbReference type="EMBL" id="OIVN01001213">
    <property type="protein sequence ID" value="SPC91253.1"/>
    <property type="molecule type" value="Genomic_DNA"/>
</dbReference>
<organism evidence="2">
    <name type="scientific">Fagus sylvatica</name>
    <name type="common">Beechnut</name>
    <dbReference type="NCBI Taxonomy" id="28930"/>
    <lineage>
        <taxon>Eukaryota</taxon>
        <taxon>Viridiplantae</taxon>
        <taxon>Streptophyta</taxon>
        <taxon>Embryophyta</taxon>
        <taxon>Tracheophyta</taxon>
        <taxon>Spermatophyta</taxon>
        <taxon>Magnoliopsida</taxon>
        <taxon>eudicotyledons</taxon>
        <taxon>Gunneridae</taxon>
        <taxon>Pentapetalae</taxon>
        <taxon>rosids</taxon>
        <taxon>fabids</taxon>
        <taxon>Fagales</taxon>
        <taxon>Fagaceae</taxon>
        <taxon>Fagus</taxon>
    </lineage>
</organism>
<name>A0A2N9FVM4_FAGSY</name>
<dbReference type="AlphaFoldDB" id="A0A2N9FVM4"/>
<evidence type="ECO:0000256" key="1">
    <source>
        <dbReference type="SAM" id="MobiDB-lite"/>
    </source>
</evidence>
<accession>A0A2N9FVM4</accession>
<evidence type="ECO:0000313" key="2">
    <source>
        <dbReference type="EMBL" id="SPC91253.1"/>
    </source>
</evidence>
<proteinExistence type="predicted"/>